<sequence>MRFYGLFSSLGKCLPHLFIVREYCDFNTYHHSPSYAFAPSYSSRHQSV</sequence>
<protein>
    <submittedName>
        <fullName evidence="1">Uncharacterized protein</fullName>
    </submittedName>
</protein>
<evidence type="ECO:0000313" key="1">
    <source>
        <dbReference type="EMBL" id="XCD08305.1"/>
    </source>
</evidence>
<reference evidence="1" key="1">
    <citation type="submission" date="2024-03" db="EMBL/GenBank/DDBJ databases">
        <title>Diverse circular DNA viruses in blood, oral, and fecal samples of captive lemurs.</title>
        <authorList>
            <person name="Paietta E.N."/>
            <person name="Kraberger S."/>
            <person name="Lund M.C."/>
            <person name="Custer J.M."/>
            <person name="Vargas K.M."/>
            <person name="Ehmke E.E."/>
            <person name="Yoder A.D."/>
            <person name="Varsani A."/>
        </authorList>
    </citation>
    <scope>NUCLEOTIDE SEQUENCE</scope>
    <source>
        <strain evidence="1">Duke_30FF_63</strain>
    </source>
</reference>
<name>A0AAU8B960_9CAUD</name>
<accession>A0AAU8B960</accession>
<organism evidence="1">
    <name type="scientific">Dulem virus 42</name>
    <dbReference type="NCBI Taxonomy" id="3145760"/>
    <lineage>
        <taxon>Viruses</taxon>
        <taxon>Duplodnaviria</taxon>
        <taxon>Heunggongvirae</taxon>
        <taxon>Uroviricota</taxon>
        <taxon>Caudoviricetes</taxon>
    </lineage>
</organism>
<proteinExistence type="predicted"/>
<dbReference type="EMBL" id="PP511876">
    <property type="protein sequence ID" value="XCD08305.1"/>
    <property type="molecule type" value="Genomic_DNA"/>
</dbReference>